<sequence>MNLSARLKKIIEILDLPTTVADIGTDHAYIPIYLAQNSECSAIIASDAKKQPYQVAVEHVQRAEVSKRVEIRLGSGLSVLKEEEVETVIIAGMGGPTIKEIIATDYKLAQQLEQIVLQPMAGAASLRKWLVDNRFKITDEKLVRGQKAEKIYQVLRVEPGIMDIDDDFLLELGPKLIENREELLVEYLDELKENWKNIMDKIAINAPQHEKINELEHKIDRLEEVKEWL</sequence>
<dbReference type="PIRSF" id="PIRSF018637">
    <property type="entry name" value="TrmK"/>
    <property type="match status" value="1"/>
</dbReference>
<dbReference type="PANTHER" id="PTHR38451">
    <property type="entry name" value="TRNA (ADENINE(22)-N(1))-METHYLTRANSFERASE"/>
    <property type="match status" value="1"/>
</dbReference>
<keyword evidence="1" id="KW-0808">Transferase</keyword>
<dbReference type="EMBL" id="JAFBDQ010000004">
    <property type="protein sequence ID" value="MBM7556262.1"/>
    <property type="molecule type" value="Genomic_DNA"/>
</dbReference>
<dbReference type="GO" id="GO:0160105">
    <property type="term" value="F:tRNA (adenine(22)-N1)-methyltransferase activity"/>
    <property type="evidence" value="ECO:0007669"/>
    <property type="project" value="UniProtKB-EC"/>
</dbReference>
<accession>A0A938XVB6</accession>
<dbReference type="AlphaFoldDB" id="A0A938XVB6"/>
<dbReference type="RefSeq" id="WP_204701003.1">
    <property type="nucleotide sequence ID" value="NZ_JAFBDQ010000004.1"/>
</dbReference>
<proteinExistence type="predicted"/>
<dbReference type="Pfam" id="PF04816">
    <property type="entry name" value="TrmK"/>
    <property type="match status" value="1"/>
</dbReference>
<reference evidence="1" key="1">
    <citation type="submission" date="2021-01" db="EMBL/GenBank/DDBJ databases">
        <title>Genomic Encyclopedia of Type Strains, Phase IV (KMG-IV): sequencing the most valuable type-strain genomes for metagenomic binning, comparative biology and taxonomic classification.</title>
        <authorList>
            <person name="Goeker M."/>
        </authorList>
    </citation>
    <scope>NUCLEOTIDE SEQUENCE</scope>
    <source>
        <strain evidence="1">DSM 23230</strain>
    </source>
</reference>
<protein>
    <submittedName>
        <fullName evidence="1">tRNA (Adenine22-N1)-methyltransferase</fullName>
        <ecNumber evidence="1">2.1.1.217</ecNumber>
    </submittedName>
</protein>
<name>A0A938XVB6_9FIRM</name>
<comment type="caution">
    <text evidence="1">The sequence shown here is derived from an EMBL/GenBank/DDBJ whole genome shotgun (WGS) entry which is preliminary data.</text>
</comment>
<keyword evidence="1" id="KW-0489">Methyltransferase</keyword>
<organism evidence="1 2">
    <name type="scientific">Halanaerobacter jeridensis</name>
    <dbReference type="NCBI Taxonomy" id="706427"/>
    <lineage>
        <taxon>Bacteria</taxon>
        <taxon>Bacillati</taxon>
        <taxon>Bacillota</taxon>
        <taxon>Clostridia</taxon>
        <taxon>Halanaerobiales</taxon>
        <taxon>Halobacteroidaceae</taxon>
        <taxon>Halanaerobacter</taxon>
    </lineage>
</organism>
<gene>
    <name evidence="1" type="ORF">JOC47_001098</name>
</gene>
<keyword evidence="2" id="KW-1185">Reference proteome</keyword>
<dbReference type="Proteomes" id="UP000774000">
    <property type="component" value="Unassembled WGS sequence"/>
</dbReference>
<dbReference type="InterPro" id="IPR006901">
    <property type="entry name" value="TrmK"/>
</dbReference>
<evidence type="ECO:0000313" key="2">
    <source>
        <dbReference type="Proteomes" id="UP000774000"/>
    </source>
</evidence>
<dbReference type="GO" id="GO:0032259">
    <property type="term" value="P:methylation"/>
    <property type="evidence" value="ECO:0007669"/>
    <property type="project" value="UniProtKB-KW"/>
</dbReference>
<dbReference type="Gene3D" id="1.10.287.1890">
    <property type="match status" value="1"/>
</dbReference>
<dbReference type="PANTHER" id="PTHR38451:SF1">
    <property type="entry name" value="TRNA (ADENINE(22)-N(1))-METHYLTRANSFERASE"/>
    <property type="match status" value="1"/>
</dbReference>
<dbReference type="InterPro" id="IPR029063">
    <property type="entry name" value="SAM-dependent_MTases_sf"/>
</dbReference>
<evidence type="ECO:0000313" key="1">
    <source>
        <dbReference type="EMBL" id="MBM7556262.1"/>
    </source>
</evidence>
<dbReference type="EC" id="2.1.1.217" evidence="1"/>
<dbReference type="Gene3D" id="3.40.50.150">
    <property type="entry name" value="Vaccinia Virus protein VP39"/>
    <property type="match status" value="1"/>
</dbReference>
<dbReference type="SUPFAM" id="SSF53335">
    <property type="entry name" value="S-adenosyl-L-methionine-dependent methyltransferases"/>
    <property type="match status" value="1"/>
</dbReference>